<keyword evidence="13" id="KW-1185">Reference proteome</keyword>
<evidence type="ECO:0000256" key="3">
    <source>
        <dbReference type="ARBA" id="ARBA00022578"/>
    </source>
</evidence>
<dbReference type="InterPro" id="IPR051399">
    <property type="entry name" value="RNA-guided_DNA_endo/Transpos"/>
</dbReference>
<evidence type="ECO:0000256" key="6">
    <source>
        <dbReference type="ARBA" id="ARBA00023125"/>
    </source>
</evidence>
<dbReference type="NCBIfam" id="TIGR01766">
    <property type="entry name" value="IS200/IS605 family accessory protein TnpB-like domain"/>
    <property type="match status" value="1"/>
</dbReference>
<evidence type="ECO:0000256" key="7">
    <source>
        <dbReference type="ARBA" id="ARBA00023172"/>
    </source>
</evidence>
<reference evidence="12" key="1">
    <citation type="submission" date="2023-06" db="EMBL/GenBank/DDBJ databases">
        <authorList>
            <person name="Jiang Y."/>
            <person name="Liu Q."/>
        </authorList>
    </citation>
    <scope>NUCLEOTIDE SEQUENCE</scope>
    <source>
        <strain evidence="12">CGMCC 1.12090</strain>
    </source>
</reference>
<dbReference type="Pfam" id="PF07282">
    <property type="entry name" value="Cas12f1-like_TNB"/>
    <property type="match status" value="1"/>
</dbReference>
<dbReference type="NCBIfam" id="NF040570">
    <property type="entry name" value="guided_TnpB"/>
    <property type="match status" value="1"/>
</dbReference>
<dbReference type="Pfam" id="PF12323">
    <property type="entry name" value="HTH_OrfB_IS605"/>
    <property type="match status" value="1"/>
</dbReference>
<comment type="similarity">
    <text evidence="2">In the N-terminal section; belongs to the transposase 2 family.</text>
</comment>
<comment type="caution">
    <text evidence="12">The sequence shown here is derived from an EMBL/GenBank/DDBJ whole genome shotgun (WGS) entry which is preliminary data.</text>
</comment>
<evidence type="ECO:0000256" key="1">
    <source>
        <dbReference type="ARBA" id="ARBA00008761"/>
    </source>
</evidence>
<feature type="domain" description="Cas12f1-like TNB" evidence="10">
    <location>
        <begin position="314"/>
        <end position="380"/>
    </location>
</feature>
<dbReference type="Proteomes" id="UP001169027">
    <property type="component" value="Unassembled WGS sequence"/>
</dbReference>
<dbReference type="RefSeq" id="WP_301813491.1">
    <property type="nucleotide sequence ID" value="NZ_JAUJZH010000021.1"/>
</dbReference>
<keyword evidence="5" id="KW-0862">Zinc</keyword>
<feature type="domain" description="Transposase putative helix-turn-helix" evidence="11">
    <location>
        <begin position="7"/>
        <end position="51"/>
    </location>
</feature>
<evidence type="ECO:0000259" key="9">
    <source>
        <dbReference type="Pfam" id="PF01385"/>
    </source>
</evidence>
<gene>
    <name evidence="12" type="ORF">Q2T77_25755</name>
</gene>
<dbReference type="InterPro" id="IPR010095">
    <property type="entry name" value="Cas12f1-like_TNB"/>
</dbReference>
<accession>A0ABT8SA93</accession>
<feature type="region of interest" description="Disordered" evidence="8">
    <location>
        <begin position="407"/>
        <end position="426"/>
    </location>
</feature>
<dbReference type="InterPro" id="IPR021027">
    <property type="entry name" value="Transposase_put_HTH"/>
</dbReference>
<evidence type="ECO:0000313" key="12">
    <source>
        <dbReference type="EMBL" id="MDO1535695.1"/>
    </source>
</evidence>
<keyword evidence="4" id="KW-0479">Metal-binding</keyword>
<feature type="domain" description="Probable transposase IS891/IS1136/IS1341" evidence="9">
    <location>
        <begin position="187"/>
        <end position="286"/>
    </location>
</feature>
<dbReference type="InterPro" id="IPR001959">
    <property type="entry name" value="Transposase"/>
</dbReference>
<dbReference type="Pfam" id="PF01385">
    <property type="entry name" value="OrfB_IS605"/>
    <property type="match status" value="1"/>
</dbReference>
<protein>
    <submittedName>
        <fullName evidence="12">Transposase</fullName>
    </submittedName>
</protein>
<evidence type="ECO:0000256" key="4">
    <source>
        <dbReference type="ARBA" id="ARBA00022723"/>
    </source>
</evidence>
<dbReference type="PANTHER" id="PTHR30405:SF25">
    <property type="entry name" value="RNA-GUIDED DNA ENDONUCLEASE INSQ-RELATED"/>
    <property type="match status" value="1"/>
</dbReference>
<evidence type="ECO:0000256" key="8">
    <source>
        <dbReference type="SAM" id="MobiDB-lite"/>
    </source>
</evidence>
<proteinExistence type="inferred from homology"/>
<evidence type="ECO:0000256" key="2">
    <source>
        <dbReference type="ARBA" id="ARBA00011044"/>
    </source>
</evidence>
<evidence type="ECO:0000256" key="5">
    <source>
        <dbReference type="ARBA" id="ARBA00022833"/>
    </source>
</evidence>
<dbReference type="PANTHER" id="PTHR30405">
    <property type="entry name" value="TRANSPOSASE"/>
    <property type="match status" value="1"/>
</dbReference>
<sequence>MSTESSRRAFRFQLRPRPAQEKQLARYAGMMRWVWNRALAEQQAARERGEKYAAFASMCKWLTAWRAAPDTRWLADGPVHPQQQVLKRLDAAFQTFFANMQAGMKPGYPRFKKRGDEPGIRFPDPKQFKLDAANGLVQLPKLGWVRVRMSRQVAGELRNASVTREGKRWYVAIQTHQPGVLPAAGVAPTLGIDLGVANFAGLSDGRLIEPLAALKELQRRLRRYQRSVSRKVKGSCNRKKAVVKLRALHKRIAQQRNDWLHKLTSDLAAQHPVIAIEDLRIAAMSASARGSAQKPGKKVCQKAGLNRGILDAAWGEFRRQLEYKLAANGGQVVAVNPAYTSRTCRVCGHEAVENRKSQALFACVACGHTENADINAAKNILAAGHAVWTSSSKPAACGGVVRRAASARTKRAAPAKQEPTEEAGRA</sequence>
<keyword evidence="7" id="KW-0233">DNA recombination</keyword>
<evidence type="ECO:0000259" key="10">
    <source>
        <dbReference type="Pfam" id="PF07282"/>
    </source>
</evidence>
<name>A0ABT8SA93_9BURK</name>
<keyword evidence="6" id="KW-0238">DNA-binding</keyword>
<comment type="similarity">
    <text evidence="1">In the C-terminal section; belongs to the transposase 35 family.</text>
</comment>
<evidence type="ECO:0000259" key="11">
    <source>
        <dbReference type="Pfam" id="PF12323"/>
    </source>
</evidence>
<keyword evidence="3" id="KW-0815">Transposition</keyword>
<organism evidence="12 13">
    <name type="scientific">Variovorax ginsengisoli</name>
    <dbReference type="NCBI Taxonomy" id="363844"/>
    <lineage>
        <taxon>Bacteria</taxon>
        <taxon>Pseudomonadati</taxon>
        <taxon>Pseudomonadota</taxon>
        <taxon>Betaproteobacteria</taxon>
        <taxon>Burkholderiales</taxon>
        <taxon>Comamonadaceae</taxon>
        <taxon>Variovorax</taxon>
    </lineage>
</organism>
<dbReference type="EMBL" id="JAUKVY010000021">
    <property type="protein sequence ID" value="MDO1535695.1"/>
    <property type="molecule type" value="Genomic_DNA"/>
</dbReference>
<evidence type="ECO:0000313" key="13">
    <source>
        <dbReference type="Proteomes" id="UP001169027"/>
    </source>
</evidence>